<comment type="similarity">
    <text evidence="1">Belongs to the 'GDXG' lipolytic enzyme family.</text>
</comment>
<keyword evidence="6" id="KW-1185">Reference proteome</keyword>
<dbReference type="InterPro" id="IPR050300">
    <property type="entry name" value="GDXG_lipolytic_enzyme"/>
</dbReference>
<dbReference type="STRING" id="1917485.BOO69_04805"/>
<dbReference type="SUPFAM" id="SSF53474">
    <property type="entry name" value="alpha/beta-Hydrolases"/>
    <property type="match status" value="1"/>
</dbReference>
<dbReference type="InterPro" id="IPR033140">
    <property type="entry name" value="Lipase_GDXG_put_SER_AS"/>
</dbReference>
<dbReference type="PANTHER" id="PTHR48081">
    <property type="entry name" value="AB HYDROLASE SUPERFAMILY PROTEIN C4A8.06C"/>
    <property type="match status" value="1"/>
</dbReference>
<dbReference type="Proteomes" id="UP000181897">
    <property type="component" value="Chromosome"/>
</dbReference>
<dbReference type="InterPro" id="IPR013094">
    <property type="entry name" value="AB_hydrolase_3"/>
</dbReference>
<evidence type="ECO:0000256" key="1">
    <source>
        <dbReference type="ARBA" id="ARBA00010515"/>
    </source>
</evidence>
<evidence type="ECO:0000256" key="3">
    <source>
        <dbReference type="PROSITE-ProRule" id="PRU10038"/>
    </source>
</evidence>
<dbReference type="Pfam" id="PF07859">
    <property type="entry name" value="Abhydrolase_3"/>
    <property type="match status" value="1"/>
</dbReference>
<dbReference type="InterPro" id="IPR029058">
    <property type="entry name" value="AB_hydrolase_fold"/>
</dbReference>
<dbReference type="RefSeq" id="WP_071970808.1">
    <property type="nucleotide sequence ID" value="NZ_CP018076.1"/>
</dbReference>
<dbReference type="OrthoDB" id="9806180at2"/>
<dbReference type="GO" id="GO:0016787">
    <property type="term" value="F:hydrolase activity"/>
    <property type="evidence" value="ECO:0007669"/>
    <property type="project" value="UniProtKB-KW"/>
</dbReference>
<evidence type="ECO:0000313" key="6">
    <source>
        <dbReference type="Proteomes" id="UP000181897"/>
    </source>
</evidence>
<keyword evidence="2" id="KW-0378">Hydrolase</keyword>
<organism evidence="5 6">
    <name type="scientific">Sulfitobacter alexandrii</name>
    <dbReference type="NCBI Taxonomy" id="1917485"/>
    <lineage>
        <taxon>Bacteria</taxon>
        <taxon>Pseudomonadati</taxon>
        <taxon>Pseudomonadota</taxon>
        <taxon>Alphaproteobacteria</taxon>
        <taxon>Rhodobacterales</taxon>
        <taxon>Roseobacteraceae</taxon>
        <taxon>Sulfitobacter</taxon>
    </lineage>
</organism>
<dbReference type="EMBL" id="CP018076">
    <property type="protein sequence ID" value="APE42816.1"/>
    <property type="molecule type" value="Genomic_DNA"/>
</dbReference>
<dbReference type="Gene3D" id="3.40.50.1820">
    <property type="entry name" value="alpha/beta hydrolase"/>
    <property type="match status" value="1"/>
</dbReference>
<feature type="active site" evidence="3">
    <location>
        <position position="152"/>
    </location>
</feature>
<sequence>MSKPDYRSLIDAETWAYIERLDAAYPPDAVDLSVEDQRRVYDAMCRIFDQGRPPGLMVRDLPYGAVPCRIYEKTPTDVTVVYYHGGGFVVGGLDSHDDVCAAICDRTGYRVISVDYGLAPETVFPGCFEDAYAAFKAIARVHPGPLVLAGDSAGGNLAAAVSHQARRAAPGRIVGQVLIYPGLGGDWGQGSYVEHAEAPQLTVADMAFYQKVRTGGAEPPVDDPRYAPLNDNDFSGLPPSVLVTAECDPLASDGEAYRDKLRAAGGQAVWFNEPGMVHGCLRARSMSSRAAVFFDRVVDGIAALGRGDWPYGDVDG</sequence>
<reference evidence="5 6" key="1">
    <citation type="submission" date="2016-11" db="EMBL/GenBank/DDBJ databases">
        <title>Complete genome sequence of Sulfitobacter sp. AM1-D1, a toxic bacteria associated with marine dinoflagellate Alexandrium minutum in East China Sea.</title>
        <authorList>
            <person name="Yang Q."/>
            <person name="Zhang X."/>
            <person name="Tian X."/>
        </authorList>
    </citation>
    <scope>NUCLEOTIDE SEQUENCE [LARGE SCALE GENOMIC DNA]</scope>
    <source>
        <strain evidence="5 6">AM1-D1</strain>
    </source>
</reference>
<dbReference type="AlphaFoldDB" id="A0A1J0WF58"/>
<proteinExistence type="inferred from homology"/>
<evidence type="ECO:0000256" key="2">
    <source>
        <dbReference type="ARBA" id="ARBA00022801"/>
    </source>
</evidence>
<dbReference type="PANTHER" id="PTHR48081:SF8">
    <property type="entry name" value="ALPHA_BETA HYDROLASE FOLD-3 DOMAIN-CONTAINING PROTEIN-RELATED"/>
    <property type="match status" value="1"/>
</dbReference>
<feature type="domain" description="Alpha/beta hydrolase fold-3" evidence="4">
    <location>
        <begin position="80"/>
        <end position="281"/>
    </location>
</feature>
<dbReference type="KEGG" id="suam:BOO69_04805"/>
<accession>A0A1J0WF58</accession>
<gene>
    <name evidence="5" type="ORF">BOO69_04805</name>
</gene>
<dbReference type="PROSITE" id="PS01174">
    <property type="entry name" value="LIPASE_GDXG_SER"/>
    <property type="match status" value="1"/>
</dbReference>
<name>A0A1J0WF58_9RHOB</name>
<evidence type="ECO:0000259" key="4">
    <source>
        <dbReference type="Pfam" id="PF07859"/>
    </source>
</evidence>
<evidence type="ECO:0000313" key="5">
    <source>
        <dbReference type="EMBL" id="APE42816.1"/>
    </source>
</evidence>
<protein>
    <submittedName>
        <fullName evidence="5">Esterase</fullName>
    </submittedName>
</protein>